<dbReference type="CDD" id="cd03235">
    <property type="entry name" value="ABC_Metallic_Cations"/>
    <property type="match status" value="1"/>
</dbReference>
<evidence type="ECO:0000313" key="9">
    <source>
        <dbReference type="Proteomes" id="UP000029861"/>
    </source>
</evidence>
<evidence type="ECO:0000256" key="1">
    <source>
        <dbReference type="ARBA" id="ARBA00005417"/>
    </source>
</evidence>
<dbReference type="Gene3D" id="3.40.50.300">
    <property type="entry name" value="P-loop containing nucleotide triphosphate hydrolases"/>
    <property type="match status" value="1"/>
</dbReference>
<dbReference type="OrthoDB" id="9806726at2"/>
<dbReference type="RefSeq" id="WP_052089051.1">
    <property type="nucleotide sequence ID" value="NZ_BAAFHN010000013.1"/>
</dbReference>
<keyword evidence="11" id="KW-1185">Reference proteome</keyword>
<dbReference type="InterPro" id="IPR003439">
    <property type="entry name" value="ABC_transporter-like_ATP-bd"/>
</dbReference>
<reference evidence="9 10" key="1">
    <citation type="journal article" date="2014" name="Genome Announc.">
        <title>Draft genome sequences of eight enterohepatic helicobacter species isolated from both laboratory and wild rodents.</title>
        <authorList>
            <person name="Sheh A."/>
            <person name="Shen Z."/>
            <person name="Fox J.G."/>
        </authorList>
    </citation>
    <scope>NUCLEOTIDE SEQUENCE [LARGE SCALE GENOMIC DNA]</scope>
    <source>
        <strain evidence="8 9">ATCC 49310</strain>
        <strain evidence="7 10">ATCC 700114</strain>
    </source>
</reference>
<gene>
    <name evidence="8" type="ORF">LS80_003005</name>
    <name evidence="7" type="ORF">LS81_000880</name>
    <name evidence="6" type="ORF">NHP164001_07780</name>
</gene>
<evidence type="ECO:0000256" key="4">
    <source>
        <dbReference type="ARBA" id="ARBA00022840"/>
    </source>
</evidence>
<evidence type="ECO:0000313" key="11">
    <source>
        <dbReference type="Proteomes" id="UP001562457"/>
    </source>
</evidence>
<evidence type="ECO:0000256" key="2">
    <source>
        <dbReference type="ARBA" id="ARBA00022448"/>
    </source>
</evidence>
<dbReference type="InterPro" id="IPR027417">
    <property type="entry name" value="P-loop_NTPase"/>
</dbReference>
<dbReference type="InterPro" id="IPR003593">
    <property type="entry name" value="AAA+_ATPase"/>
</dbReference>
<dbReference type="AlphaFoldDB" id="A0A4U8THM2"/>
<dbReference type="PROSITE" id="PS00211">
    <property type="entry name" value="ABC_TRANSPORTER_1"/>
    <property type="match status" value="1"/>
</dbReference>
<name>A0A4U8THM2_9HELI</name>
<evidence type="ECO:0000313" key="7">
    <source>
        <dbReference type="EMBL" id="TLD84943.1"/>
    </source>
</evidence>
<keyword evidence="3" id="KW-0547">Nucleotide-binding</keyword>
<dbReference type="PANTHER" id="PTHR42734">
    <property type="entry name" value="METAL TRANSPORT SYSTEM ATP-BINDING PROTEIN TM_0124-RELATED"/>
    <property type="match status" value="1"/>
</dbReference>
<comment type="similarity">
    <text evidence="1">Belongs to the ABC transporter superfamily.</text>
</comment>
<dbReference type="GO" id="GO:0016887">
    <property type="term" value="F:ATP hydrolysis activity"/>
    <property type="evidence" value="ECO:0007669"/>
    <property type="project" value="InterPro"/>
</dbReference>
<evidence type="ECO:0000313" key="10">
    <source>
        <dbReference type="Proteomes" id="UP000029878"/>
    </source>
</evidence>
<dbReference type="STRING" id="50960.LS81_10615"/>
<protein>
    <submittedName>
        <fullName evidence="8">ABC transporter ATP-binding protein</fullName>
    </submittedName>
</protein>
<dbReference type="EMBL" id="JRPL02000001">
    <property type="protein sequence ID" value="TLD84943.1"/>
    <property type="molecule type" value="Genomic_DNA"/>
</dbReference>
<dbReference type="SMART" id="SM00382">
    <property type="entry name" value="AAA"/>
    <property type="match status" value="1"/>
</dbReference>
<evidence type="ECO:0000259" key="5">
    <source>
        <dbReference type="PROSITE" id="PS50893"/>
    </source>
</evidence>
<dbReference type="Proteomes" id="UP000029878">
    <property type="component" value="Unassembled WGS sequence"/>
</dbReference>
<evidence type="ECO:0000256" key="3">
    <source>
        <dbReference type="ARBA" id="ARBA00022741"/>
    </source>
</evidence>
<dbReference type="EMBL" id="JRPK02000006">
    <property type="protein sequence ID" value="TLD98978.1"/>
    <property type="molecule type" value="Genomic_DNA"/>
</dbReference>
<dbReference type="InterPro" id="IPR017871">
    <property type="entry name" value="ABC_transporter-like_CS"/>
</dbReference>
<evidence type="ECO:0000313" key="8">
    <source>
        <dbReference type="EMBL" id="TLD98978.1"/>
    </source>
</evidence>
<sequence>MKQINIQKDKNDSYMSGNLPIIIGKDVSFSYNGEKIFESVNFEILHKEFLGIIGPNGGGKTTFIKILLGLLPDFTGEISYPNRELFASKKEIGYVPQNTQINIDFPIMVIEIVEMGILETRVFGYRVNKKLRMQAFEILSKLGIENLAYKKISDLSGGQRQRVFIARALIGNPKLLILDEPTSNIDTQTQVEIYKILKTINEFHTIITISHDIPITLEYATRILHINRAIHSHETPHITLNKDGHICEIDIFQDFAKNYNEGGLSNERV</sequence>
<dbReference type="SUPFAM" id="SSF52540">
    <property type="entry name" value="P-loop containing nucleoside triphosphate hydrolases"/>
    <property type="match status" value="1"/>
</dbReference>
<dbReference type="Pfam" id="PF00005">
    <property type="entry name" value="ABC_tran"/>
    <property type="match status" value="1"/>
</dbReference>
<dbReference type="InterPro" id="IPR050153">
    <property type="entry name" value="Metal_Ion_Import_ABC"/>
</dbReference>
<dbReference type="PROSITE" id="PS50893">
    <property type="entry name" value="ABC_TRANSPORTER_2"/>
    <property type="match status" value="1"/>
</dbReference>
<dbReference type="GO" id="GO:0005524">
    <property type="term" value="F:ATP binding"/>
    <property type="evidence" value="ECO:0007669"/>
    <property type="project" value="UniProtKB-KW"/>
</dbReference>
<accession>A0A4U8THM2</accession>
<proteinExistence type="inferred from homology"/>
<dbReference type="EMBL" id="BAAFHN010000013">
    <property type="protein sequence ID" value="GAB0172762.1"/>
    <property type="molecule type" value="Genomic_DNA"/>
</dbReference>
<reference evidence="6 11" key="3">
    <citation type="submission" date="2024-06" db="EMBL/GenBank/DDBJ databases">
        <title>Draft genome sequence of Helicobacter trogontum NHP16-4001.</title>
        <authorList>
            <person name="Rimbara E."/>
            <person name="Suzuki M."/>
        </authorList>
    </citation>
    <scope>NUCLEOTIDE SEQUENCE [LARGE SCALE GENOMIC DNA]</scope>
    <source>
        <strain evidence="6 11">NHP16-4001</strain>
    </source>
</reference>
<dbReference type="Proteomes" id="UP000029861">
    <property type="component" value="Unassembled WGS sequence"/>
</dbReference>
<feature type="domain" description="ABC transporter" evidence="5">
    <location>
        <begin position="22"/>
        <end position="253"/>
    </location>
</feature>
<evidence type="ECO:0000313" key="6">
    <source>
        <dbReference type="EMBL" id="GAB0172762.1"/>
    </source>
</evidence>
<reference evidence="8" key="2">
    <citation type="submission" date="2018-04" db="EMBL/GenBank/DDBJ databases">
        <authorList>
            <person name="Sheh A."/>
            <person name="Shen Z."/>
            <person name="Mannion A.J."/>
            <person name="Fox J.G."/>
        </authorList>
    </citation>
    <scope>NUCLEOTIDE SEQUENCE</scope>
    <source>
        <strain evidence="8">ATCC 49310</strain>
    </source>
</reference>
<dbReference type="Proteomes" id="UP001562457">
    <property type="component" value="Unassembled WGS sequence"/>
</dbReference>
<organism evidence="8 9">
    <name type="scientific">Helicobacter trogontum</name>
    <dbReference type="NCBI Taxonomy" id="50960"/>
    <lineage>
        <taxon>Bacteria</taxon>
        <taxon>Pseudomonadati</taxon>
        <taxon>Campylobacterota</taxon>
        <taxon>Epsilonproteobacteria</taxon>
        <taxon>Campylobacterales</taxon>
        <taxon>Helicobacteraceae</taxon>
        <taxon>Helicobacter</taxon>
    </lineage>
</organism>
<keyword evidence="4 8" id="KW-0067">ATP-binding</keyword>
<keyword evidence="2" id="KW-0813">Transport</keyword>
<comment type="caution">
    <text evidence="8">The sequence shown here is derived from an EMBL/GenBank/DDBJ whole genome shotgun (WGS) entry which is preliminary data.</text>
</comment>
<dbReference type="PANTHER" id="PTHR42734:SF17">
    <property type="entry name" value="METAL TRANSPORT SYSTEM ATP-BINDING PROTEIN TM_0124-RELATED"/>
    <property type="match status" value="1"/>
</dbReference>